<organism evidence="2 3">
    <name type="scientific">Candidatus Nitrotoga arctica</name>
    <dbReference type="NCBI Taxonomy" id="453162"/>
    <lineage>
        <taxon>Bacteria</taxon>
        <taxon>Pseudomonadati</taxon>
        <taxon>Pseudomonadota</taxon>
        <taxon>Betaproteobacteria</taxon>
        <taxon>Nitrosomonadales</taxon>
        <taxon>Gallionellaceae</taxon>
        <taxon>Candidatus Nitrotoga</taxon>
    </lineage>
</organism>
<dbReference type="EMBL" id="OU912926">
    <property type="protein sequence ID" value="CAG9932673.1"/>
    <property type="molecule type" value="Genomic_DNA"/>
</dbReference>
<name>A0ABN8APT4_9PROT</name>
<evidence type="ECO:0000313" key="2">
    <source>
        <dbReference type="EMBL" id="CAG9932673.1"/>
    </source>
</evidence>
<evidence type="ECO:0000313" key="3">
    <source>
        <dbReference type="Proteomes" id="UP000839052"/>
    </source>
</evidence>
<dbReference type="InterPro" id="IPR021136">
    <property type="entry name" value="Flagellar_hook_control-like_C"/>
</dbReference>
<gene>
    <name evidence="2" type="ORF">NTG6680_1420</name>
</gene>
<protein>
    <submittedName>
        <fullName evidence="2">Flg_hook domain-containing protein</fullName>
    </submittedName>
</protein>
<dbReference type="Pfam" id="PF02120">
    <property type="entry name" value="Flg_hook"/>
    <property type="match status" value="1"/>
</dbReference>
<keyword evidence="3" id="KW-1185">Reference proteome</keyword>
<reference evidence="2 3" key="1">
    <citation type="submission" date="2021-10" db="EMBL/GenBank/DDBJ databases">
        <authorList>
            <person name="Koch H."/>
        </authorList>
    </citation>
    <scope>NUCLEOTIDE SEQUENCE [LARGE SCALE GENOMIC DNA]</scope>
    <source>
        <strain evidence="2">6680</strain>
    </source>
</reference>
<accession>A0ABN8APT4</accession>
<dbReference type="RefSeq" id="WP_239796568.1">
    <property type="nucleotide sequence ID" value="NZ_OU912926.1"/>
</dbReference>
<proteinExistence type="predicted"/>
<dbReference type="InterPro" id="IPR038610">
    <property type="entry name" value="FliK-like_C_sf"/>
</dbReference>
<dbReference type="Gene3D" id="3.30.750.140">
    <property type="match status" value="1"/>
</dbReference>
<sequence>MYMLPVKLLNTLKVLGLAQKTLPTAAIDTAPKTGQFEPGQKIQGIVQNQVSPGLFNVRVGEQLTQILLPDFIHSGDTIKLQVIATTPRLTFSMSASNNPLSTQEELSSVSRLLSALSQQPREQIDMRAMKSPPLWTTPQTTQSGQLAGLLHDALSNSGLFYESHQVQWLEGARSTSQLLQEPQNSATANPSTNVKTLSLPDGNIPSTSQLNTAALAEEKIPLIPHHLQPLIQQQINALETQQMLWQGNIWPGQAMQWEIHEQASQTPATDNQQQWATQIHLDLPNLGMVSATLNFNNTGLSLILNASSPTTLATLGNASSQLVATMSDCGIPIVSTLITQHEPTQ</sequence>
<evidence type="ECO:0000259" key="1">
    <source>
        <dbReference type="Pfam" id="PF02120"/>
    </source>
</evidence>
<dbReference type="Proteomes" id="UP000839052">
    <property type="component" value="Chromosome"/>
</dbReference>
<feature type="domain" description="Flagellar hook-length control protein-like C-terminal" evidence="1">
    <location>
        <begin position="269"/>
        <end position="343"/>
    </location>
</feature>